<dbReference type="EMBL" id="JXTC01000395">
    <property type="protein sequence ID" value="PON57599.1"/>
    <property type="molecule type" value="Genomic_DNA"/>
</dbReference>
<sequence length="121" mass="13519">MLVNQNRRKEWKVRQLFGILEVDCVGLVIGLGQENKTLLGYLNKGIVVVVVVVEQSLFLVYFQCNQKKYHWYPCCGNLNGSKEIAELEMGSGTYARTGVHKLGASQSVCQKHLEEIGESAS</sequence>
<keyword evidence="1" id="KW-0812">Transmembrane</keyword>
<name>A0A2P5C969_TREOI</name>
<gene>
    <name evidence="2" type="ORF">TorRG33x02_293280</name>
</gene>
<dbReference type="Proteomes" id="UP000237000">
    <property type="component" value="Unassembled WGS sequence"/>
</dbReference>
<feature type="transmembrane region" description="Helical" evidence="1">
    <location>
        <begin position="45"/>
        <end position="62"/>
    </location>
</feature>
<proteinExistence type="predicted"/>
<keyword evidence="3" id="KW-1185">Reference proteome</keyword>
<dbReference type="AlphaFoldDB" id="A0A2P5C969"/>
<organism evidence="2 3">
    <name type="scientific">Trema orientale</name>
    <name type="common">Charcoal tree</name>
    <name type="synonym">Celtis orientalis</name>
    <dbReference type="NCBI Taxonomy" id="63057"/>
    <lineage>
        <taxon>Eukaryota</taxon>
        <taxon>Viridiplantae</taxon>
        <taxon>Streptophyta</taxon>
        <taxon>Embryophyta</taxon>
        <taxon>Tracheophyta</taxon>
        <taxon>Spermatophyta</taxon>
        <taxon>Magnoliopsida</taxon>
        <taxon>eudicotyledons</taxon>
        <taxon>Gunneridae</taxon>
        <taxon>Pentapetalae</taxon>
        <taxon>rosids</taxon>
        <taxon>fabids</taxon>
        <taxon>Rosales</taxon>
        <taxon>Cannabaceae</taxon>
        <taxon>Trema</taxon>
    </lineage>
</organism>
<protein>
    <submittedName>
        <fullName evidence="2">Uncharacterized protein</fullName>
    </submittedName>
</protein>
<evidence type="ECO:0000313" key="3">
    <source>
        <dbReference type="Proteomes" id="UP000237000"/>
    </source>
</evidence>
<evidence type="ECO:0000313" key="2">
    <source>
        <dbReference type="EMBL" id="PON57599.1"/>
    </source>
</evidence>
<dbReference type="OrthoDB" id="10283351at2759"/>
<keyword evidence="1" id="KW-0472">Membrane</keyword>
<accession>A0A2P5C969</accession>
<comment type="caution">
    <text evidence="2">The sequence shown here is derived from an EMBL/GenBank/DDBJ whole genome shotgun (WGS) entry which is preliminary data.</text>
</comment>
<reference evidence="3" key="1">
    <citation type="submission" date="2016-06" db="EMBL/GenBank/DDBJ databases">
        <title>Parallel loss of symbiosis genes in relatives of nitrogen-fixing non-legume Parasponia.</title>
        <authorList>
            <person name="Van Velzen R."/>
            <person name="Holmer R."/>
            <person name="Bu F."/>
            <person name="Rutten L."/>
            <person name="Van Zeijl A."/>
            <person name="Liu W."/>
            <person name="Santuari L."/>
            <person name="Cao Q."/>
            <person name="Sharma T."/>
            <person name="Shen D."/>
            <person name="Roswanjaya Y."/>
            <person name="Wardhani T."/>
            <person name="Kalhor M.S."/>
            <person name="Jansen J."/>
            <person name="Van den Hoogen J."/>
            <person name="Gungor B."/>
            <person name="Hartog M."/>
            <person name="Hontelez J."/>
            <person name="Verver J."/>
            <person name="Yang W.-C."/>
            <person name="Schijlen E."/>
            <person name="Repin R."/>
            <person name="Schilthuizen M."/>
            <person name="Schranz E."/>
            <person name="Heidstra R."/>
            <person name="Miyata K."/>
            <person name="Fedorova E."/>
            <person name="Kohlen W."/>
            <person name="Bisseling T."/>
            <person name="Smit S."/>
            <person name="Geurts R."/>
        </authorList>
    </citation>
    <scope>NUCLEOTIDE SEQUENCE [LARGE SCALE GENOMIC DNA]</scope>
    <source>
        <strain evidence="3">cv. RG33-2</strain>
    </source>
</reference>
<keyword evidence="1" id="KW-1133">Transmembrane helix</keyword>
<feature type="transmembrane region" description="Helical" evidence="1">
    <location>
        <begin position="16"/>
        <end position="33"/>
    </location>
</feature>
<dbReference type="InParanoid" id="A0A2P5C969"/>
<evidence type="ECO:0000256" key="1">
    <source>
        <dbReference type="SAM" id="Phobius"/>
    </source>
</evidence>